<evidence type="ECO:0000256" key="2">
    <source>
        <dbReference type="ARBA" id="ARBA00004370"/>
    </source>
</evidence>
<evidence type="ECO:0000313" key="11">
    <source>
        <dbReference type="EMBL" id="PZO85067.1"/>
    </source>
</evidence>
<keyword evidence="4" id="KW-0597">Phosphoprotein</keyword>
<dbReference type="Gene3D" id="1.10.287.130">
    <property type="match status" value="1"/>
</dbReference>
<comment type="caution">
    <text evidence="11">The sequence shown here is derived from an EMBL/GenBank/DDBJ whole genome shotgun (WGS) entry which is preliminary data.</text>
</comment>
<keyword evidence="8" id="KW-1133">Transmembrane helix</keyword>
<dbReference type="PRINTS" id="PR00344">
    <property type="entry name" value="BCTRLSENSOR"/>
</dbReference>
<evidence type="ECO:0000259" key="10">
    <source>
        <dbReference type="PROSITE" id="PS50109"/>
    </source>
</evidence>
<accession>A0A2W4ZVG5</accession>
<evidence type="ECO:0000256" key="6">
    <source>
        <dbReference type="ARBA" id="ARBA00022692"/>
    </source>
</evidence>
<keyword evidence="9" id="KW-0472">Membrane</keyword>
<sequence length="224" mass="25200">MATVLNLLLSRIEQLMNGVRQVSDNIAHDLRTPLTRLRYKIEQSKGAERDDLLKEADHLLLIFNALLWITRIETEKQRSRFQTIDLRSVVEDVIEFYEPLAEEKNISLETSLQNIEMEGDRDLLFQAFANILDNALKYTPAGGFVRVDLTHTGAGRVLTVTDSGPGVNDKDLNKIFDRFYRTEESRSTAGTGLGLSLVAAAVELHNGRVLAENSNDGFRIITIL</sequence>
<dbReference type="InterPro" id="IPR003594">
    <property type="entry name" value="HATPase_dom"/>
</dbReference>
<protein>
    <recommendedName>
        <fullName evidence="3">histidine kinase</fullName>
        <ecNumber evidence="3">2.7.13.3</ecNumber>
    </recommendedName>
</protein>
<dbReference type="Pfam" id="PF02518">
    <property type="entry name" value="HATPase_c"/>
    <property type="match status" value="1"/>
</dbReference>
<dbReference type="InterPro" id="IPR036097">
    <property type="entry name" value="HisK_dim/P_sf"/>
</dbReference>
<gene>
    <name evidence="11" type="ORF">DI626_07795</name>
</gene>
<comment type="subcellular location">
    <subcellularLocation>
        <location evidence="2">Membrane</location>
    </subcellularLocation>
</comment>
<feature type="domain" description="Histidine kinase" evidence="10">
    <location>
        <begin position="25"/>
        <end position="224"/>
    </location>
</feature>
<evidence type="ECO:0000256" key="9">
    <source>
        <dbReference type="ARBA" id="ARBA00023136"/>
    </source>
</evidence>
<evidence type="ECO:0000256" key="1">
    <source>
        <dbReference type="ARBA" id="ARBA00000085"/>
    </source>
</evidence>
<dbReference type="AlphaFoldDB" id="A0A2W4ZVG5"/>
<dbReference type="InterPro" id="IPR036890">
    <property type="entry name" value="HATPase_C_sf"/>
</dbReference>
<dbReference type="SUPFAM" id="SSF47384">
    <property type="entry name" value="Homodimeric domain of signal transducing histidine kinase"/>
    <property type="match status" value="1"/>
</dbReference>
<dbReference type="CDD" id="cd00075">
    <property type="entry name" value="HATPase"/>
    <property type="match status" value="1"/>
</dbReference>
<dbReference type="InterPro" id="IPR003661">
    <property type="entry name" value="HisK_dim/P_dom"/>
</dbReference>
<dbReference type="EC" id="2.7.13.3" evidence="3"/>
<evidence type="ECO:0000256" key="7">
    <source>
        <dbReference type="ARBA" id="ARBA00022777"/>
    </source>
</evidence>
<dbReference type="InterPro" id="IPR005467">
    <property type="entry name" value="His_kinase_dom"/>
</dbReference>
<name>A0A2W4ZVG5_9BACT</name>
<dbReference type="SUPFAM" id="SSF55874">
    <property type="entry name" value="ATPase domain of HSP90 chaperone/DNA topoisomerase II/histidine kinase"/>
    <property type="match status" value="1"/>
</dbReference>
<dbReference type="GO" id="GO:0005886">
    <property type="term" value="C:plasma membrane"/>
    <property type="evidence" value="ECO:0007669"/>
    <property type="project" value="TreeGrafter"/>
</dbReference>
<dbReference type="InterPro" id="IPR004358">
    <property type="entry name" value="Sig_transdc_His_kin-like_C"/>
</dbReference>
<evidence type="ECO:0000313" key="12">
    <source>
        <dbReference type="Proteomes" id="UP000249557"/>
    </source>
</evidence>
<dbReference type="FunFam" id="3.30.565.10:FF:000006">
    <property type="entry name" value="Sensor histidine kinase WalK"/>
    <property type="match status" value="1"/>
</dbReference>
<keyword evidence="5" id="KW-0808">Transferase</keyword>
<dbReference type="Gene3D" id="3.30.565.10">
    <property type="entry name" value="Histidine kinase-like ATPase, C-terminal domain"/>
    <property type="match status" value="1"/>
</dbReference>
<keyword evidence="7" id="KW-0418">Kinase</keyword>
<dbReference type="CDD" id="cd00082">
    <property type="entry name" value="HisKA"/>
    <property type="match status" value="1"/>
</dbReference>
<evidence type="ECO:0000256" key="8">
    <source>
        <dbReference type="ARBA" id="ARBA00022989"/>
    </source>
</evidence>
<evidence type="ECO:0000256" key="3">
    <source>
        <dbReference type="ARBA" id="ARBA00012438"/>
    </source>
</evidence>
<comment type="catalytic activity">
    <reaction evidence="1">
        <text>ATP + protein L-histidine = ADP + protein N-phospho-L-histidine.</text>
        <dbReference type="EC" id="2.7.13.3"/>
    </reaction>
</comment>
<organism evidence="11 12">
    <name type="scientific">Micavibrio aeruginosavorus</name>
    <dbReference type="NCBI Taxonomy" id="349221"/>
    <lineage>
        <taxon>Bacteria</taxon>
        <taxon>Pseudomonadati</taxon>
        <taxon>Bdellovibrionota</taxon>
        <taxon>Bdellovibrionia</taxon>
        <taxon>Bdellovibrionales</taxon>
        <taxon>Pseudobdellovibrionaceae</taxon>
        <taxon>Micavibrio</taxon>
    </lineage>
</organism>
<dbReference type="GO" id="GO:0000155">
    <property type="term" value="F:phosphorelay sensor kinase activity"/>
    <property type="evidence" value="ECO:0007669"/>
    <property type="project" value="InterPro"/>
</dbReference>
<keyword evidence="6" id="KW-0812">Transmembrane</keyword>
<reference evidence="11 12" key="1">
    <citation type="submission" date="2017-08" db="EMBL/GenBank/DDBJ databases">
        <title>Infants hospitalized years apart are colonized by the same room-sourced microbial strains.</title>
        <authorList>
            <person name="Brooks B."/>
            <person name="Olm M.R."/>
            <person name="Firek B.A."/>
            <person name="Baker R."/>
            <person name="Thomas B.C."/>
            <person name="Morowitz M.J."/>
            <person name="Banfield J.F."/>
        </authorList>
    </citation>
    <scope>NUCLEOTIDE SEQUENCE [LARGE SCALE GENOMIC DNA]</scope>
    <source>
        <strain evidence="11">S2_018_000_R2_104</strain>
    </source>
</reference>
<dbReference type="SMART" id="SM00388">
    <property type="entry name" value="HisKA"/>
    <property type="match status" value="1"/>
</dbReference>
<dbReference type="PANTHER" id="PTHR45436:SF8">
    <property type="entry name" value="HISTIDINE KINASE"/>
    <property type="match status" value="1"/>
</dbReference>
<dbReference type="Proteomes" id="UP000249557">
    <property type="component" value="Unassembled WGS sequence"/>
</dbReference>
<dbReference type="PANTHER" id="PTHR45436">
    <property type="entry name" value="SENSOR HISTIDINE KINASE YKOH"/>
    <property type="match status" value="1"/>
</dbReference>
<dbReference type="InterPro" id="IPR050428">
    <property type="entry name" value="TCS_sensor_his_kinase"/>
</dbReference>
<proteinExistence type="predicted"/>
<dbReference type="PROSITE" id="PS50109">
    <property type="entry name" value="HIS_KIN"/>
    <property type="match status" value="1"/>
</dbReference>
<dbReference type="EMBL" id="QFNK01000158">
    <property type="protein sequence ID" value="PZO85067.1"/>
    <property type="molecule type" value="Genomic_DNA"/>
</dbReference>
<evidence type="ECO:0000256" key="5">
    <source>
        <dbReference type="ARBA" id="ARBA00022679"/>
    </source>
</evidence>
<dbReference type="SMART" id="SM00387">
    <property type="entry name" value="HATPase_c"/>
    <property type="match status" value="1"/>
</dbReference>
<evidence type="ECO:0000256" key="4">
    <source>
        <dbReference type="ARBA" id="ARBA00022553"/>
    </source>
</evidence>